<reference evidence="5" key="1">
    <citation type="submission" date="2022-06" db="EMBL/GenBank/DDBJ databases">
        <title>Complete genome sequences of two strains of the flax pathogen Septoria linicola.</title>
        <authorList>
            <person name="Lapalu N."/>
            <person name="Simon A."/>
            <person name="Demenou B."/>
            <person name="Paumier D."/>
            <person name="Guillot M.-P."/>
            <person name="Gout L."/>
            <person name="Valade R."/>
        </authorList>
    </citation>
    <scope>NUCLEOTIDE SEQUENCE</scope>
    <source>
        <strain evidence="5">SE15195</strain>
    </source>
</reference>
<dbReference type="GO" id="GO:0061982">
    <property type="term" value="P:meiosis I cell cycle process"/>
    <property type="evidence" value="ECO:0007669"/>
    <property type="project" value="UniProtKB-ARBA"/>
</dbReference>
<dbReference type="GO" id="GO:0005840">
    <property type="term" value="C:ribosome"/>
    <property type="evidence" value="ECO:0007669"/>
    <property type="project" value="UniProtKB-KW"/>
</dbReference>
<feature type="compositionally biased region" description="Polar residues" evidence="3">
    <location>
        <begin position="364"/>
        <end position="397"/>
    </location>
</feature>
<feature type="region of interest" description="Disordered" evidence="3">
    <location>
        <begin position="349"/>
        <end position="428"/>
    </location>
</feature>
<name>A0A9Q9AY62_9PEZI</name>
<dbReference type="GO" id="GO:0030983">
    <property type="term" value="F:mismatched DNA binding"/>
    <property type="evidence" value="ECO:0007669"/>
    <property type="project" value="InterPro"/>
</dbReference>
<evidence type="ECO:0000313" key="6">
    <source>
        <dbReference type="Proteomes" id="UP001056384"/>
    </source>
</evidence>
<dbReference type="EMBL" id="CP099423">
    <property type="protein sequence ID" value="USW54670.1"/>
    <property type="molecule type" value="Genomic_DNA"/>
</dbReference>
<keyword evidence="6" id="KW-1185">Reference proteome</keyword>
<dbReference type="SUPFAM" id="SSF54211">
    <property type="entry name" value="Ribosomal protein S5 domain 2-like"/>
    <property type="match status" value="1"/>
</dbReference>
<accession>A0A9Q9AY62</accession>
<protein>
    <submittedName>
        <fullName evidence="5">Ribosomal protein S5 domain 2-type</fullName>
    </submittedName>
</protein>
<dbReference type="GO" id="GO:0016887">
    <property type="term" value="F:ATP hydrolysis activity"/>
    <property type="evidence" value="ECO:0007669"/>
    <property type="project" value="InterPro"/>
</dbReference>
<feature type="domain" description="DNA mismatch repair protein S5" evidence="4">
    <location>
        <begin position="219"/>
        <end position="343"/>
    </location>
</feature>
<proteinExistence type="inferred from homology"/>
<comment type="similarity">
    <text evidence="1">Belongs to the DNA mismatch repair MutL/HexB family.</text>
</comment>
<dbReference type="GO" id="GO:0032389">
    <property type="term" value="C:MutLalpha complex"/>
    <property type="evidence" value="ECO:0007669"/>
    <property type="project" value="TreeGrafter"/>
</dbReference>
<dbReference type="AlphaFoldDB" id="A0A9Q9AY62"/>
<dbReference type="GO" id="GO:0140664">
    <property type="term" value="F:ATP-dependent DNA damage sensor activity"/>
    <property type="evidence" value="ECO:0007669"/>
    <property type="project" value="InterPro"/>
</dbReference>
<evidence type="ECO:0000256" key="2">
    <source>
        <dbReference type="ARBA" id="ARBA00022763"/>
    </source>
</evidence>
<feature type="region of interest" description="Disordered" evidence="3">
    <location>
        <begin position="550"/>
        <end position="571"/>
    </location>
</feature>
<dbReference type="Pfam" id="PF13589">
    <property type="entry name" value="HATPase_c_3"/>
    <property type="match status" value="1"/>
</dbReference>
<dbReference type="NCBIfam" id="TIGR00585">
    <property type="entry name" value="mutl"/>
    <property type="match status" value="1"/>
</dbReference>
<dbReference type="InterPro" id="IPR002099">
    <property type="entry name" value="MutL/Mlh/PMS"/>
</dbReference>
<feature type="region of interest" description="Disordered" evidence="3">
    <location>
        <begin position="756"/>
        <end position="837"/>
    </location>
</feature>
<keyword evidence="5" id="KW-0689">Ribosomal protein</keyword>
<dbReference type="InterPro" id="IPR020568">
    <property type="entry name" value="Ribosomal_Su5_D2-typ_SF"/>
</dbReference>
<dbReference type="GO" id="GO:0006298">
    <property type="term" value="P:mismatch repair"/>
    <property type="evidence" value="ECO:0007669"/>
    <property type="project" value="InterPro"/>
</dbReference>
<sequence>MGITALPQATVRVLGASQVLTDPAAVVKELLDNAYDANATSIAIEIHSNTIDVIQVRDNGHGIAPEDRALIARRYCTSKISHDDELKDIGGSSLGFRGEALASAAELSGSLTISTKIEGEQIAAALKISQTGEVVGQDKASLPVGTTVRITDFVKANPVRRQVVLKNAESCLKKIKHTLQAYAFARPHVRLALRVLKAKNNKSDWIYAPKPNGNAEDAAFKVVGAACASQCTWSVLESSGFGFQAFLPRLDAIPNKVGNIGAFISVDARPVSAFRGTFKQILKIFREALRSAAPEFGDVKDPFLYLELSCPRGSYDANLEPAKDDLLFEDASLVIKIARQLFAAAYETQQSSEMRPETADMPRQQLQQHLDDVASSTPVRPSTNAGSGAQDLTTHTPALNELRVAGPQDTLNHEDWQPRRPPYRSNMYGCDEEDLDAFDQRSSSGGTEADFEELRRSKGDVNVSNPWITAKLNASFRDHTSPAKEQGQADVHTFTAPLPTLSSPIKAVQRRTLASETLPTPRPSSPSPEARFHPSDHVSDIRLARDGRLIGSSSLPEPQSYGTTLPTDAAPRRAHDYNLPAQMPQGTPLEAIPVVSAKPRRSPNKALNQAKINRPFVSPMIEGPPLENVWFDHLQDADRPKARARRGGGAAGYSSNNGSALVVEGELGDLVDDPRALTPPPRNRDIRDFVAGSRSDSITSMIERRNYGRAAPARRGPQTEHQTLDLPEVGEDEHSLQQQRGFVRASEVTNYEQQADAFAEPLKPAPKRRRTSGRAALAELNANPPRMNLEQFDEEEYRPNTSKRPLSRRKSSNKLGRTKSSRLPLERTPAGQGTHALSLNCRTSPRAISELAVKTGAGLNPVSYNEVAVPKSSGLDAASSQLISLTHCLHRLLVDIGGHSDTTSPEALLSEVKAAFAQRDETTNAADDEEMLMSLAT</sequence>
<feature type="compositionally biased region" description="Basic residues" evidence="3">
    <location>
        <begin position="805"/>
        <end position="820"/>
    </location>
</feature>
<dbReference type="PANTHER" id="PTHR10073">
    <property type="entry name" value="DNA MISMATCH REPAIR PROTEIN MLH, PMS, MUTL"/>
    <property type="match status" value="1"/>
</dbReference>
<dbReference type="PANTHER" id="PTHR10073:SF41">
    <property type="entry name" value="MISMATCH REPAIR PROTEIN, PUTATIVE (AFU_ORTHOLOGUE AFUA_8G05820)-RELATED"/>
    <property type="match status" value="1"/>
</dbReference>
<keyword evidence="5" id="KW-0687">Ribonucleoprotein</keyword>
<feature type="region of interest" description="Disordered" evidence="3">
    <location>
        <begin position="508"/>
        <end position="538"/>
    </location>
</feature>
<dbReference type="SMART" id="SM01340">
    <property type="entry name" value="DNA_mis_repair"/>
    <property type="match status" value="1"/>
</dbReference>
<feature type="compositionally biased region" description="Polar residues" evidence="3">
    <location>
        <begin position="551"/>
        <end position="566"/>
    </location>
</feature>
<dbReference type="InterPro" id="IPR013507">
    <property type="entry name" value="DNA_mismatch_S5_2-like"/>
</dbReference>
<dbReference type="Proteomes" id="UP001056384">
    <property type="component" value="Chromosome 6"/>
</dbReference>
<organism evidence="5 6">
    <name type="scientific">Septoria linicola</name>
    <dbReference type="NCBI Taxonomy" id="215465"/>
    <lineage>
        <taxon>Eukaryota</taxon>
        <taxon>Fungi</taxon>
        <taxon>Dikarya</taxon>
        <taxon>Ascomycota</taxon>
        <taxon>Pezizomycotina</taxon>
        <taxon>Dothideomycetes</taxon>
        <taxon>Dothideomycetidae</taxon>
        <taxon>Mycosphaerellales</taxon>
        <taxon>Mycosphaerellaceae</taxon>
        <taxon>Septoria</taxon>
    </lineage>
</organism>
<dbReference type="InterPro" id="IPR014721">
    <property type="entry name" value="Ribsml_uS5_D2-typ_fold_subgr"/>
</dbReference>
<dbReference type="InterPro" id="IPR036890">
    <property type="entry name" value="HATPase_C_sf"/>
</dbReference>
<dbReference type="GO" id="GO:0005524">
    <property type="term" value="F:ATP binding"/>
    <property type="evidence" value="ECO:0007669"/>
    <property type="project" value="InterPro"/>
</dbReference>
<evidence type="ECO:0000256" key="3">
    <source>
        <dbReference type="SAM" id="MobiDB-lite"/>
    </source>
</evidence>
<dbReference type="InterPro" id="IPR014762">
    <property type="entry name" value="DNA_mismatch_repair_CS"/>
</dbReference>
<dbReference type="SUPFAM" id="SSF55874">
    <property type="entry name" value="ATPase domain of HSP90 chaperone/DNA topoisomerase II/histidine kinase"/>
    <property type="match status" value="1"/>
</dbReference>
<dbReference type="PROSITE" id="PS00058">
    <property type="entry name" value="DNA_MISMATCH_REPAIR_1"/>
    <property type="match status" value="1"/>
</dbReference>
<dbReference type="FunFam" id="3.30.565.10:FF:000017">
    <property type="entry name" value="PMS1 homolog 1, mismatch repair system component"/>
    <property type="match status" value="1"/>
</dbReference>
<dbReference type="Gene3D" id="3.30.565.10">
    <property type="entry name" value="Histidine kinase-like ATPase, C-terminal domain"/>
    <property type="match status" value="1"/>
</dbReference>
<evidence type="ECO:0000313" key="5">
    <source>
        <dbReference type="EMBL" id="USW54670.1"/>
    </source>
</evidence>
<dbReference type="InterPro" id="IPR038973">
    <property type="entry name" value="MutL/Mlh/Pms-like"/>
</dbReference>
<dbReference type="Gene3D" id="3.30.230.10">
    <property type="match status" value="1"/>
</dbReference>
<keyword evidence="2" id="KW-0227">DNA damage</keyword>
<gene>
    <name evidence="5" type="ORF">Slin15195_G079890</name>
</gene>
<evidence type="ECO:0000259" key="4">
    <source>
        <dbReference type="SMART" id="SM01340"/>
    </source>
</evidence>
<evidence type="ECO:0000256" key="1">
    <source>
        <dbReference type="ARBA" id="ARBA00006082"/>
    </source>
</evidence>